<accession>A0A8B7NGD5</accession>
<evidence type="ECO:0000256" key="1">
    <source>
        <dbReference type="SAM" id="MobiDB-lite"/>
    </source>
</evidence>
<dbReference type="OrthoDB" id="6415470at2759"/>
<protein>
    <submittedName>
        <fullName evidence="3">Uncharacterized protein LOC108669788</fullName>
    </submittedName>
</protein>
<gene>
    <name evidence="3" type="primary">LOC108669788</name>
</gene>
<name>A0A8B7NGD5_HYAAZ</name>
<evidence type="ECO:0000313" key="2">
    <source>
        <dbReference type="Proteomes" id="UP000694843"/>
    </source>
</evidence>
<dbReference type="AlphaFoldDB" id="A0A8B7NGD5"/>
<proteinExistence type="predicted"/>
<dbReference type="GeneID" id="108669788"/>
<reference evidence="3" key="1">
    <citation type="submission" date="2025-08" db="UniProtKB">
        <authorList>
            <consortium name="RefSeq"/>
        </authorList>
    </citation>
    <scope>IDENTIFICATION</scope>
    <source>
        <tissue evidence="3">Whole organism</tissue>
    </source>
</reference>
<feature type="compositionally biased region" description="Polar residues" evidence="1">
    <location>
        <begin position="211"/>
        <end position="222"/>
    </location>
</feature>
<dbReference type="RefSeq" id="XP_018012688.1">
    <property type="nucleotide sequence ID" value="XM_018157199.2"/>
</dbReference>
<sequence length="491" mass="55923">MGLCTMLYRSSFQLISRNLHTGICCSGRKSRRGPAYQEGRVAVSDMHEDPFTEEDLLNLRRPEMMPIIDPSLEEAQQSISRVTRETEAQRHYQLTKMTERKYLRNMYKIKPGEKYSLKKHIKFSVKNNEDQSNIVMRSKILACSKDLLKQPKAPDILLKKDKISPLVKMFVDSAGSNSSALELNAKAFKPHYSNVAKFSHPLTPNEAYHKPQSSGPEDQTVNQASQNLGSFTNQKTETAVNDRDFADVEGSLLLWSMRVQMKHLHESDPDHWAPHILSYVFCISEQQVKAVLKSRWSPRDAAHTAAYDSRVLRNWEQLAKGGGNRVFSIALLKKAIKQRLKESTKGASGLPAVSEAAPGNLDHLIFEHPPEARLQGVSPKFGSSAQHKSVRAREQMVNIVRDYKHDLLMLQAPNQTVVNESENTSMRNDRRFKSDEILIDASAAENYESSKPKSPDGPMLKVHYKMRRKESQKNNKLITFEEFLTKKKKYN</sequence>
<keyword evidence="2" id="KW-1185">Reference proteome</keyword>
<evidence type="ECO:0000313" key="3">
    <source>
        <dbReference type="RefSeq" id="XP_018012688.1"/>
    </source>
</evidence>
<feature type="region of interest" description="Disordered" evidence="1">
    <location>
        <begin position="203"/>
        <end position="222"/>
    </location>
</feature>
<dbReference type="Proteomes" id="UP000694843">
    <property type="component" value="Unplaced"/>
</dbReference>
<dbReference type="KEGG" id="hazt:108669788"/>
<organism evidence="2 3">
    <name type="scientific">Hyalella azteca</name>
    <name type="common">Amphipod</name>
    <dbReference type="NCBI Taxonomy" id="294128"/>
    <lineage>
        <taxon>Eukaryota</taxon>
        <taxon>Metazoa</taxon>
        <taxon>Ecdysozoa</taxon>
        <taxon>Arthropoda</taxon>
        <taxon>Crustacea</taxon>
        <taxon>Multicrustacea</taxon>
        <taxon>Malacostraca</taxon>
        <taxon>Eumalacostraca</taxon>
        <taxon>Peracarida</taxon>
        <taxon>Amphipoda</taxon>
        <taxon>Senticaudata</taxon>
        <taxon>Talitrida</taxon>
        <taxon>Talitroidea</taxon>
        <taxon>Hyalellidae</taxon>
        <taxon>Hyalella</taxon>
    </lineage>
</organism>